<gene>
    <name evidence="7" type="ORF">SAMN02910451_03068</name>
</gene>
<feature type="transmembrane region" description="Helical" evidence="5">
    <location>
        <begin position="138"/>
        <end position="155"/>
    </location>
</feature>
<evidence type="ECO:0000313" key="8">
    <source>
        <dbReference type="Proteomes" id="UP000183047"/>
    </source>
</evidence>
<organism evidence="7 8">
    <name type="scientific">Butyrivibrio hungatei</name>
    <dbReference type="NCBI Taxonomy" id="185008"/>
    <lineage>
        <taxon>Bacteria</taxon>
        <taxon>Bacillati</taxon>
        <taxon>Bacillota</taxon>
        <taxon>Clostridia</taxon>
        <taxon>Lachnospirales</taxon>
        <taxon>Lachnospiraceae</taxon>
        <taxon>Butyrivibrio</taxon>
    </lineage>
</organism>
<dbReference type="GO" id="GO:0016874">
    <property type="term" value="F:ligase activity"/>
    <property type="evidence" value="ECO:0007669"/>
    <property type="project" value="UniProtKB-KW"/>
</dbReference>
<sequence length="412" mass="47806">MKNIYVDVERCIKVQLKRIHDERNNLLESPVLISAILLILFKPPYFNEIEVVDNIYNFICVMILLFFLIIAIYLKLTSKIIWLISYYGIIFVSTLYNSGNIMSFLKENIYSFALCLVFAVYGDIALATFLNAFNAVHLYIYINLLTVLAFPGGLYKSEIYTQNWFLGYKNPMIRLLLPIICISFVNSIIKYERITVYNYFILIITIISAFLVKSANGVVTVMIWTFFLILSIFVPRIYRIINEKTVLIFYLLFIAVLFFVKIPNFVFSLLNIVGKKNSFMGRYRLWKIIIKRIKERPLGGYGFLQGDEFVKFSNLRWASHAHNWILNILILGGVILLVAFLYGFFCMSRSLSKYREKSACIIVSITVMCFLVMGIDEAMTNSVFIYPIFILGMDLGKLFDSKCENAKILVSW</sequence>
<dbReference type="InterPro" id="IPR051533">
    <property type="entry name" value="WaaL-like"/>
</dbReference>
<evidence type="ECO:0000256" key="1">
    <source>
        <dbReference type="ARBA" id="ARBA00004141"/>
    </source>
</evidence>
<dbReference type="AlphaFoldDB" id="A0A1G5GWJ5"/>
<keyword evidence="4 5" id="KW-0472">Membrane</keyword>
<keyword evidence="3 5" id="KW-1133">Transmembrane helix</keyword>
<dbReference type="PANTHER" id="PTHR37422:SF13">
    <property type="entry name" value="LIPOPOLYSACCHARIDE BIOSYNTHESIS PROTEIN PA4999-RELATED"/>
    <property type="match status" value="1"/>
</dbReference>
<feature type="transmembrane region" description="Helical" evidence="5">
    <location>
        <begin position="55"/>
        <end position="73"/>
    </location>
</feature>
<feature type="transmembrane region" description="Helical" evidence="5">
    <location>
        <begin position="171"/>
        <end position="189"/>
    </location>
</feature>
<name>A0A1G5GWJ5_9FIRM</name>
<evidence type="ECO:0000256" key="5">
    <source>
        <dbReference type="SAM" id="Phobius"/>
    </source>
</evidence>
<reference evidence="8" key="1">
    <citation type="submission" date="2016-10" db="EMBL/GenBank/DDBJ databases">
        <authorList>
            <person name="Varghese N."/>
            <person name="Submissions S."/>
        </authorList>
    </citation>
    <scope>NUCLEOTIDE SEQUENCE [LARGE SCALE GENOMIC DNA]</scope>
    <source>
        <strain evidence="8">XBD2006</strain>
    </source>
</reference>
<feature type="transmembrane region" description="Helical" evidence="5">
    <location>
        <begin position="247"/>
        <end position="270"/>
    </location>
</feature>
<dbReference type="PANTHER" id="PTHR37422">
    <property type="entry name" value="TEICHURONIC ACID BIOSYNTHESIS PROTEIN TUAE"/>
    <property type="match status" value="1"/>
</dbReference>
<evidence type="ECO:0000256" key="4">
    <source>
        <dbReference type="ARBA" id="ARBA00023136"/>
    </source>
</evidence>
<dbReference type="RefSeq" id="WP_074463435.1">
    <property type="nucleotide sequence ID" value="NZ_FMUR01000026.1"/>
</dbReference>
<feature type="transmembrane region" description="Helical" evidence="5">
    <location>
        <begin position="218"/>
        <end position="235"/>
    </location>
</feature>
<feature type="transmembrane region" description="Helical" evidence="5">
    <location>
        <begin position="80"/>
        <end position="97"/>
    </location>
</feature>
<feature type="transmembrane region" description="Helical" evidence="5">
    <location>
        <begin position="26"/>
        <end position="43"/>
    </location>
</feature>
<evidence type="ECO:0000256" key="3">
    <source>
        <dbReference type="ARBA" id="ARBA00022989"/>
    </source>
</evidence>
<keyword evidence="7" id="KW-0436">Ligase</keyword>
<dbReference type="GO" id="GO:0016020">
    <property type="term" value="C:membrane"/>
    <property type="evidence" value="ECO:0007669"/>
    <property type="project" value="UniProtKB-SubCell"/>
</dbReference>
<dbReference type="Proteomes" id="UP000183047">
    <property type="component" value="Unassembled WGS sequence"/>
</dbReference>
<comment type="subcellular location">
    <subcellularLocation>
        <location evidence="1">Membrane</location>
        <topology evidence="1">Multi-pass membrane protein</topology>
    </subcellularLocation>
</comment>
<evidence type="ECO:0000313" key="7">
    <source>
        <dbReference type="EMBL" id="SCY55689.1"/>
    </source>
</evidence>
<feature type="transmembrane region" description="Helical" evidence="5">
    <location>
        <begin position="109"/>
        <end position="131"/>
    </location>
</feature>
<dbReference type="EMBL" id="FMUR01000026">
    <property type="protein sequence ID" value="SCY55689.1"/>
    <property type="molecule type" value="Genomic_DNA"/>
</dbReference>
<dbReference type="OrthoDB" id="2088465at2"/>
<protein>
    <submittedName>
        <fullName evidence="7">O-antigen ligase</fullName>
    </submittedName>
</protein>
<evidence type="ECO:0000259" key="6">
    <source>
        <dbReference type="Pfam" id="PF04932"/>
    </source>
</evidence>
<dbReference type="Pfam" id="PF04932">
    <property type="entry name" value="Wzy_C"/>
    <property type="match status" value="1"/>
</dbReference>
<feature type="transmembrane region" description="Helical" evidence="5">
    <location>
        <begin position="358"/>
        <end position="375"/>
    </location>
</feature>
<keyword evidence="2 5" id="KW-0812">Transmembrane</keyword>
<feature type="transmembrane region" description="Helical" evidence="5">
    <location>
        <begin position="324"/>
        <end position="346"/>
    </location>
</feature>
<evidence type="ECO:0000256" key="2">
    <source>
        <dbReference type="ARBA" id="ARBA00022692"/>
    </source>
</evidence>
<keyword evidence="8" id="KW-1185">Reference proteome</keyword>
<dbReference type="InterPro" id="IPR007016">
    <property type="entry name" value="O-antigen_ligase-rel_domated"/>
</dbReference>
<feature type="domain" description="O-antigen ligase-related" evidence="6">
    <location>
        <begin position="201"/>
        <end position="341"/>
    </location>
</feature>
<accession>A0A1G5GWJ5</accession>
<proteinExistence type="predicted"/>
<feature type="transmembrane region" description="Helical" evidence="5">
    <location>
        <begin position="196"/>
        <end position="212"/>
    </location>
</feature>